<dbReference type="InterPro" id="IPR001138">
    <property type="entry name" value="Zn2Cys6_DnaBD"/>
</dbReference>
<dbReference type="Proteomes" id="UP001278766">
    <property type="component" value="Unassembled WGS sequence"/>
</dbReference>
<evidence type="ECO:0000313" key="4">
    <source>
        <dbReference type="EMBL" id="KAK3296587.1"/>
    </source>
</evidence>
<organism evidence="4 5">
    <name type="scientific">Chaetomium fimeti</name>
    <dbReference type="NCBI Taxonomy" id="1854472"/>
    <lineage>
        <taxon>Eukaryota</taxon>
        <taxon>Fungi</taxon>
        <taxon>Dikarya</taxon>
        <taxon>Ascomycota</taxon>
        <taxon>Pezizomycotina</taxon>
        <taxon>Sordariomycetes</taxon>
        <taxon>Sordariomycetidae</taxon>
        <taxon>Sordariales</taxon>
        <taxon>Chaetomiaceae</taxon>
        <taxon>Chaetomium</taxon>
    </lineage>
</organism>
<proteinExistence type="predicted"/>
<dbReference type="PROSITE" id="PS50048">
    <property type="entry name" value="ZN2_CY6_FUNGAL_2"/>
    <property type="match status" value="1"/>
</dbReference>
<evidence type="ECO:0000256" key="2">
    <source>
        <dbReference type="SAM" id="MobiDB-lite"/>
    </source>
</evidence>
<feature type="region of interest" description="Disordered" evidence="2">
    <location>
        <begin position="49"/>
        <end position="81"/>
    </location>
</feature>
<protein>
    <recommendedName>
        <fullName evidence="3">Zn(2)-C6 fungal-type domain-containing protein</fullName>
    </recommendedName>
</protein>
<reference evidence="4" key="2">
    <citation type="submission" date="2023-06" db="EMBL/GenBank/DDBJ databases">
        <authorList>
            <consortium name="Lawrence Berkeley National Laboratory"/>
            <person name="Haridas S."/>
            <person name="Hensen N."/>
            <person name="Bonometti L."/>
            <person name="Westerberg I."/>
            <person name="Brannstrom I.O."/>
            <person name="Guillou S."/>
            <person name="Cros-Aarteil S."/>
            <person name="Calhoun S."/>
            <person name="Kuo A."/>
            <person name="Mondo S."/>
            <person name="Pangilinan J."/>
            <person name="Riley R."/>
            <person name="Labutti K."/>
            <person name="Andreopoulos B."/>
            <person name="Lipzen A."/>
            <person name="Chen C."/>
            <person name="Yanf M."/>
            <person name="Daum C."/>
            <person name="Ng V."/>
            <person name="Clum A."/>
            <person name="Steindorff A."/>
            <person name="Ohm R."/>
            <person name="Martin F."/>
            <person name="Silar P."/>
            <person name="Natvig D."/>
            <person name="Lalanne C."/>
            <person name="Gautier V."/>
            <person name="Ament-Velasquez S.L."/>
            <person name="Kruys A."/>
            <person name="Hutchinson M.I."/>
            <person name="Powell A.J."/>
            <person name="Barry K."/>
            <person name="Miller A.N."/>
            <person name="Grigoriev I.V."/>
            <person name="Debuchy R."/>
            <person name="Gladieux P."/>
            <person name="Thoren M.H."/>
            <person name="Johannesson H."/>
        </authorList>
    </citation>
    <scope>NUCLEOTIDE SEQUENCE</scope>
    <source>
        <strain evidence="4">CBS 168.71</strain>
    </source>
</reference>
<dbReference type="Pfam" id="PF00172">
    <property type="entry name" value="Zn_clus"/>
    <property type="match status" value="1"/>
</dbReference>
<dbReference type="GO" id="GO:0001080">
    <property type="term" value="P:nitrogen catabolite activation of transcription from RNA polymerase II promoter"/>
    <property type="evidence" value="ECO:0007669"/>
    <property type="project" value="TreeGrafter"/>
</dbReference>
<sequence>MSCHGIQKRFACDRCRDQKLRCPRVDNNSQEPCARCQRASALCVTSGARPLGRPRTNPASTAVPGLTTSRGRPPRSQCNSDTSLLPSALEQQRPYGSKSTIVQTPEALEWPPHATIDTTNEYGHPDPMLDTRHAHVSPPQITEATFDGLDHLFGVLVANDDLTASLPASRSAQDGAPSFNLGLDEDRHGSSIHRANRSALANDMVLCGLQHDGAAGDAVPPVDAVQMSAPHTLISLSRLNEDLGQQLAKMDSCPSKPSPLMPHLCFAELSSSADNPVAKAVQTTTSFVAILKSLSPHGEPSDTWSISDSGISVATPGTCPAICPLSMATYLLVISTYLQLVQLFNAMFYRMAEFLGKVTGDTMGECQPRPEFRIAGLPSMPSGLYIKILIEIIEHQFESVESLMGLPAECRISARSTSFAGIFSDRNVSELLHLVMGEVDHETRGRPGAVMTGKSVLLLLRENIKSVQKLLRG</sequence>
<keyword evidence="5" id="KW-1185">Reference proteome</keyword>
<dbReference type="GO" id="GO:0000981">
    <property type="term" value="F:DNA-binding transcription factor activity, RNA polymerase II-specific"/>
    <property type="evidence" value="ECO:0007669"/>
    <property type="project" value="InterPro"/>
</dbReference>
<dbReference type="GO" id="GO:0008270">
    <property type="term" value="F:zinc ion binding"/>
    <property type="evidence" value="ECO:0007669"/>
    <property type="project" value="InterPro"/>
</dbReference>
<dbReference type="PANTHER" id="PTHR31668">
    <property type="entry name" value="GLUCOSE TRANSPORT TRANSCRIPTION REGULATOR RGT1-RELATED-RELATED"/>
    <property type="match status" value="1"/>
</dbReference>
<feature type="domain" description="Zn(2)-C6 fungal-type" evidence="3">
    <location>
        <begin position="11"/>
        <end position="45"/>
    </location>
</feature>
<reference evidence="4" key="1">
    <citation type="journal article" date="2023" name="Mol. Phylogenet. Evol.">
        <title>Genome-scale phylogeny and comparative genomics of the fungal order Sordariales.</title>
        <authorList>
            <person name="Hensen N."/>
            <person name="Bonometti L."/>
            <person name="Westerberg I."/>
            <person name="Brannstrom I.O."/>
            <person name="Guillou S."/>
            <person name="Cros-Aarteil S."/>
            <person name="Calhoun S."/>
            <person name="Haridas S."/>
            <person name="Kuo A."/>
            <person name="Mondo S."/>
            <person name="Pangilinan J."/>
            <person name="Riley R."/>
            <person name="LaButti K."/>
            <person name="Andreopoulos B."/>
            <person name="Lipzen A."/>
            <person name="Chen C."/>
            <person name="Yan M."/>
            <person name="Daum C."/>
            <person name="Ng V."/>
            <person name="Clum A."/>
            <person name="Steindorff A."/>
            <person name="Ohm R.A."/>
            <person name="Martin F."/>
            <person name="Silar P."/>
            <person name="Natvig D.O."/>
            <person name="Lalanne C."/>
            <person name="Gautier V."/>
            <person name="Ament-Velasquez S.L."/>
            <person name="Kruys A."/>
            <person name="Hutchinson M.I."/>
            <person name="Powell A.J."/>
            <person name="Barry K."/>
            <person name="Miller A.N."/>
            <person name="Grigoriev I.V."/>
            <person name="Debuchy R."/>
            <person name="Gladieux P."/>
            <person name="Hiltunen Thoren M."/>
            <person name="Johannesson H."/>
        </authorList>
    </citation>
    <scope>NUCLEOTIDE SEQUENCE</scope>
    <source>
        <strain evidence="4">CBS 168.71</strain>
    </source>
</reference>
<evidence type="ECO:0000259" key="3">
    <source>
        <dbReference type="PROSITE" id="PS50048"/>
    </source>
</evidence>
<gene>
    <name evidence="4" type="ORF">B0H64DRAFT_356026</name>
</gene>
<dbReference type="AlphaFoldDB" id="A0AAE0HHB2"/>
<keyword evidence="1" id="KW-0539">Nucleus</keyword>
<accession>A0AAE0HHB2</accession>
<dbReference type="GO" id="GO:0005634">
    <property type="term" value="C:nucleus"/>
    <property type="evidence" value="ECO:0007669"/>
    <property type="project" value="TreeGrafter"/>
</dbReference>
<dbReference type="PROSITE" id="PS00463">
    <property type="entry name" value="ZN2_CY6_FUNGAL_1"/>
    <property type="match status" value="1"/>
</dbReference>
<evidence type="ECO:0000313" key="5">
    <source>
        <dbReference type="Proteomes" id="UP001278766"/>
    </source>
</evidence>
<comment type="caution">
    <text evidence="4">The sequence shown here is derived from an EMBL/GenBank/DDBJ whole genome shotgun (WGS) entry which is preliminary data.</text>
</comment>
<name>A0AAE0HHB2_9PEZI</name>
<dbReference type="GeneID" id="87838529"/>
<dbReference type="InterPro" id="IPR050797">
    <property type="entry name" value="Carb_Metab_Trans_Reg"/>
</dbReference>
<dbReference type="RefSeq" id="XP_062660101.1">
    <property type="nucleotide sequence ID" value="XM_062801581.1"/>
</dbReference>
<feature type="compositionally biased region" description="Polar residues" evidence="2">
    <location>
        <begin position="66"/>
        <end position="81"/>
    </location>
</feature>
<evidence type="ECO:0000256" key="1">
    <source>
        <dbReference type="ARBA" id="ARBA00023242"/>
    </source>
</evidence>
<dbReference type="SUPFAM" id="SSF57701">
    <property type="entry name" value="Zn2/Cys6 DNA-binding domain"/>
    <property type="match status" value="1"/>
</dbReference>
<dbReference type="Gene3D" id="4.10.240.10">
    <property type="entry name" value="Zn(2)-C6 fungal-type DNA-binding domain"/>
    <property type="match status" value="1"/>
</dbReference>
<dbReference type="EMBL" id="JAUEPN010000003">
    <property type="protein sequence ID" value="KAK3296587.1"/>
    <property type="molecule type" value="Genomic_DNA"/>
</dbReference>
<dbReference type="InterPro" id="IPR036864">
    <property type="entry name" value="Zn2-C6_fun-type_DNA-bd_sf"/>
</dbReference>
<dbReference type="PANTHER" id="PTHR31668:SF4">
    <property type="entry name" value="TRANSCRIPTIONAL ACTIVATOR PROTEIN DAL81"/>
    <property type="match status" value="1"/>
</dbReference>
<dbReference type="CDD" id="cd00067">
    <property type="entry name" value="GAL4"/>
    <property type="match status" value="1"/>
</dbReference>